<keyword evidence="3" id="KW-0732">Signal</keyword>
<evidence type="ECO:0000256" key="2">
    <source>
        <dbReference type="SAM" id="Phobius"/>
    </source>
</evidence>
<feature type="transmembrane region" description="Helical" evidence="2">
    <location>
        <begin position="473"/>
        <end position="497"/>
    </location>
</feature>
<dbReference type="InParanoid" id="A0A066VB64"/>
<comment type="caution">
    <text evidence="4">The sequence shown here is derived from an EMBL/GenBank/DDBJ whole genome shotgun (WGS) entry which is preliminary data.</text>
</comment>
<keyword evidence="2" id="KW-0812">Transmembrane</keyword>
<dbReference type="AlphaFoldDB" id="A0A066VB64"/>
<dbReference type="HOGENOM" id="CLU_322012_0_0_1"/>
<feature type="region of interest" description="Disordered" evidence="1">
    <location>
        <begin position="841"/>
        <end position="860"/>
    </location>
</feature>
<evidence type="ECO:0000313" key="5">
    <source>
        <dbReference type="Proteomes" id="UP000027361"/>
    </source>
</evidence>
<proteinExistence type="predicted"/>
<protein>
    <recommendedName>
        <fullName evidence="6">Endopeptidase S2P</fullName>
    </recommendedName>
</protein>
<dbReference type="STRING" id="1037660.A0A066VB64"/>
<accession>A0A066VB64</accession>
<feature type="transmembrane region" description="Helical" evidence="2">
    <location>
        <begin position="258"/>
        <end position="277"/>
    </location>
</feature>
<dbReference type="RefSeq" id="XP_013240406.1">
    <property type="nucleotide sequence ID" value="XM_013384952.1"/>
</dbReference>
<dbReference type="PANTHER" id="PTHR13325">
    <property type="entry name" value="PROTEASE M50 MEMBRANE-BOUND TRANSCRIPTION FACTOR SITE 2 PROTEASE"/>
    <property type="match status" value="1"/>
</dbReference>
<feature type="region of interest" description="Disordered" evidence="1">
    <location>
        <begin position="157"/>
        <end position="204"/>
    </location>
</feature>
<feature type="chain" id="PRO_5001628052" description="Endopeptidase S2P" evidence="3">
    <location>
        <begin position="24"/>
        <end position="900"/>
    </location>
</feature>
<dbReference type="Proteomes" id="UP000027361">
    <property type="component" value="Unassembled WGS sequence"/>
</dbReference>
<evidence type="ECO:0000256" key="3">
    <source>
        <dbReference type="SAM" id="SignalP"/>
    </source>
</evidence>
<feature type="non-terminal residue" evidence="4">
    <location>
        <position position="900"/>
    </location>
</feature>
<feature type="transmembrane region" description="Helical" evidence="2">
    <location>
        <begin position="333"/>
        <end position="354"/>
    </location>
</feature>
<evidence type="ECO:0000256" key="1">
    <source>
        <dbReference type="SAM" id="MobiDB-lite"/>
    </source>
</evidence>
<keyword evidence="5" id="KW-1185">Reference proteome</keyword>
<dbReference type="GO" id="GO:0004222">
    <property type="term" value="F:metalloendopeptidase activity"/>
    <property type="evidence" value="ECO:0007669"/>
    <property type="project" value="InterPro"/>
</dbReference>
<evidence type="ECO:0008006" key="6">
    <source>
        <dbReference type="Google" id="ProtNLM"/>
    </source>
</evidence>
<sequence length="900" mass="97267">MTRWCTAAVRSLLLLAFAHDSWARPEGDGAVTPMGIPQSQGHALSAAKDKIIFLARAWAEHVPDKKDVAHTLIPMVLPWLCLQVVLRTWLHHRNGNQASYAYDYGTAGGALSTFSVLVRKYHLHGVKAALRALPSWMHGGAPVGSRWSHLAYELAQPTGCEDSPTGHSPAVTPPPPPKFDEESSAGGADSDDEEDEGQDDSSPEAVTAVQLSWWSLRLETTHFNLSLARFVDYCANESRSGTTGASRLALMRAYTGQTIVASLVYSLLVLLILHIWAGTLFWRFVMLSAQDGNSQTNAILSNSIFARRNSNDGDVDAPYNGTELQPEPPHLSLLIPGISLPVSHLPLLIGSLIFAQFIHEILGHTLTAAVASQRILGAATAYLPRRAGIWMPIPGFVAGAYVVFPRAIKKMDIARAVDQLRRSGGQSANGNTTAACTTSAEHIEMQSEPPGTDQDAPRLDVIMKAVQLQSVHAITVAAGIGANVLWLLAFFFTVGLMPDSSFSPDAGAQLGLVAHRSFLRANTYPWNLAGIARAAGWSDDPLSAASAEGLQGGLRISNIASTSPLLAPAMGDAVRINDIILALDDVAFYKTPSNFTWGESVWNGINGTDADQRLRQWEMGIATPAADGQIKGWCYDKAQWKRLPTDGCDIAQGDSDAARSGICFQLSGNNAGKELHRVDITSLLEGRVGGYNASRCERAIECPVTPSSDALCIRPNPREQLIRLTLLDRSVEALTRASGGAGFPSTTLLFQAPRAELLTRLTVSPYTPRALLRALLPTFLTDSFLALAELALEYFVLVSLSLIVINSLPLPGLDGNELLELFATFLLLFSARFSAHRERDDGWQGEDVEGGVSPSASTSSAQMHTRRIQCIRRVLQIFLLAELSVIVIDGLSHWLNVRHV</sequence>
<feature type="signal peptide" evidence="3">
    <location>
        <begin position="1"/>
        <end position="23"/>
    </location>
</feature>
<dbReference type="GO" id="GO:1905897">
    <property type="term" value="P:regulation of response to endoplasmic reticulum stress"/>
    <property type="evidence" value="ECO:0007669"/>
    <property type="project" value="TreeGrafter"/>
</dbReference>
<dbReference type="GO" id="GO:0005737">
    <property type="term" value="C:cytoplasm"/>
    <property type="evidence" value="ECO:0007669"/>
    <property type="project" value="TreeGrafter"/>
</dbReference>
<name>A0A066VB64_TILAU</name>
<feature type="transmembrane region" description="Helical" evidence="2">
    <location>
        <begin position="361"/>
        <end position="383"/>
    </location>
</feature>
<dbReference type="GO" id="GO:0016020">
    <property type="term" value="C:membrane"/>
    <property type="evidence" value="ECO:0007669"/>
    <property type="project" value="InterPro"/>
</dbReference>
<dbReference type="EMBL" id="JMSN01000137">
    <property type="protein sequence ID" value="KDN37538.1"/>
    <property type="molecule type" value="Genomic_DNA"/>
</dbReference>
<dbReference type="PANTHER" id="PTHR13325:SF3">
    <property type="entry name" value="MEMBRANE-BOUND TRANSCRIPTION FACTOR SITE-2 PROTEASE"/>
    <property type="match status" value="1"/>
</dbReference>
<feature type="compositionally biased region" description="Acidic residues" evidence="1">
    <location>
        <begin position="189"/>
        <end position="202"/>
    </location>
</feature>
<feature type="transmembrane region" description="Helical" evidence="2">
    <location>
        <begin position="389"/>
        <end position="408"/>
    </location>
</feature>
<gene>
    <name evidence="4" type="ORF">K437DRAFT_259776</name>
</gene>
<dbReference type="GeneID" id="25265373"/>
<evidence type="ECO:0000313" key="4">
    <source>
        <dbReference type="EMBL" id="KDN37538.1"/>
    </source>
</evidence>
<dbReference type="InterPro" id="IPR001193">
    <property type="entry name" value="MBTPS2"/>
</dbReference>
<keyword evidence="2" id="KW-0472">Membrane</keyword>
<organism evidence="4 5">
    <name type="scientific">Tilletiaria anomala (strain ATCC 24038 / CBS 436.72 / UBC 951)</name>
    <dbReference type="NCBI Taxonomy" id="1037660"/>
    <lineage>
        <taxon>Eukaryota</taxon>
        <taxon>Fungi</taxon>
        <taxon>Dikarya</taxon>
        <taxon>Basidiomycota</taxon>
        <taxon>Ustilaginomycotina</taxon>
        <taxon>Exobasidiomycetes</taxon>
        <taxon>Georgefischeriales</taxon>
        <taxon>Tilletiariaceae</taxon>
        <taxon>Tilletiaria</taxon>
    </lineage>
</organism>
<dbReference type="OrthoDB" id="7694678at2759"/>
<reference evidence="4 5" key="1">
    <citation type="submission" date="2014-05" db="EMBL/GenBank/DDBJ databases">
        <title>Draft genome sequence of a rare smut relative, Tilletiaria anomala UBC 951.</title>
        <authorList>
            <consortium name="DOE Joint Genome Institute"/>
            <person name="Toome M."/>
            <person name="Kuo A."/>
            <person name="Henrissat B."/>
            <person name="Lipzen A."/>
            <person name="Tritt A."/>
            <person name="Yoshinaga Y."/>
            <person name="Zane M."/>
            <person name="Barry K."/>
            <person name="Grigoriev I.V."/>
            <person name="Spatafora J.W."/>
            <person name="Aimea M.C."/>
        </authorList>
    </citation>
    <scope>NUCLEOTIDE SEQUENCE [LARGE SCALE GENOMIC DNA]</scope>
    <source>
        <strain evidence="4 5">UBC 951</strain>
    </source>
</reference>
<keyword evidence="2" id="KW-1133">Transmembrane helix</keyword>
<dbReference type="GO" id="GO:0031293">
    <property type="term" value="P:membrane protein intracellular domain proteolysis"/>
    <property type="evidence" value="ECO:0007669"/>
    <property type="project" value="TreeGrafter"/>
</dbReference>